<reference evidence="2 3" key="1">
    <citation type="journal article" date="2018" name="Nat. Biotechnol.">
        <title>A standardized bacterial taxonomy based on genome phylogeny substantially revises the tree of life.</title>
        <authorList>
            <person name="Parks D.H."/>
            <person name="Chuvochina M."/>
            <person name="Waite D.W."/>
            <person name="Rinke C."/>
            <person name="Skarshewski A."/>
            <person name="Chaumeil P.A."/>
            <person name="Hugenholtz P."/>
        </authorList>
    </citation>
    <scope>NUCLEOTIDE SEQUENCE [LARGE SCALE GENOMIC DNA]</scope>
    <source>
        <strain evidence="2">UBA8844</strain>
    </source>
</reference>
<dbReference type="AlphaFoldDB" id="A0A3D4V741"/>
<keyword evidence="1" id="KW-0732">Signal</keyword>
<name>A0A3D4V741_9BACT</name>
<dbReference type="EMBL" id="DPIY01000006">
    <property type="protein sequence ID" value="HCT56562.1"/>
    <property type="molecule type" value="Genomic_DNA"/>
</dbReference>
<feature type="chain" id="PRO_5017798350" description="DUF3192 domain-containing protein" evidence="1">
    <location>
        <begin position="23"/>
        <end position="151"/>
    </location>
</feature>
<protein>
    <recommendedName>
        <fullName evidence="4">DUF3192 domain-containing protein</fullName>
    </recommendedName>
</protein>
<proteinExistence type="predicted"/>
<evidence type="ECO:0000313" key="2">
    <source>
        <dbReference type="EMBL" id="HCT56562.1"/>
    </source>
</evidence>
<feature type="signal peptide" evidence="1">
    <location>
        <begin position="1"/>
        <end position="22"/>
    </location>
</feature>
<comment type="caution">
    <text evidence="2">The sequence shown here is derived from an EMBL/GenBank/DDBJ whole genome shotgun (WGS) entry which is preliminary data.</text>
</comment>
<organism evidence="2 3">
    <name type="scientific">Gemmatimonas aurantiaca</name>
    <dbReference type="NCBI Taxonomy" id="173480"/>
    <lineage>
        <taxon>Bacteria</taxon>
        <taxon>Pseudomonadati</taxon>
        <taxon>Gemmatimonadota</taxon>
        <taxon>Gemmatimonadia</taxon>
        <taxon>Gemmatimonadales</taxon>
        <taxon>Gemmatimonadaceae</taxon>
        <taxon>Gemmatimonas</taxon>
    </lineage>
</organism>
<dbReference type="Proteomes" id="UP000264071">
    <property type="component" value="Unassembled WGS sequence"/>
</dbReference>
<evidence type="ECO:0008006" key="4">
    <source>
        <dbReference type="Google" id="ProtNLM"/>
    </source>
</evidence>
<gene>
    <name evidence="2" type="ORF">DGD08_05035</name>
</gene>
<sequence>MKTAFVRSFAVITVVGTFSVLAACGPSDLVGKEKLGSVKEGMTFAQVDSVIGKGPLDPMQPGDSLRLHNGFRTQIFLIQGQQYTVVWYRDTPGSIEDGISRQTETPLLFQGNMVLAKGWSDFDAKAEELNIPNPYRAKERLDSISESQTKR</sequence>
<evidence type="ECO:0000313" key="3">
    <source>
        <dbReference type="Proteomes" id="UP000264071"/>
    </source>
</evidence>
<accession>A0A3D4V741</accession>
<dbReference type="PROSITE" id="PS51257">
    <property type="entry name" value="PROKAR_LIPOPROTEIN"/>
    <property type="match status" value="1"/>
</dbReference>
<evidence type="ECO:0000256" key="1">
    <source>
        <dbReference type="SAM" id="SignalP"/>
    </source>
</evidence>